<gene>
    <name evidence="2" type="ORF">BN2614_LOCUS2</name>
</gene>
<sequence length="42" mass="4927">MRITPRRTRPWWSRWLPEAGRISTSGVQKTEGKPRNAWCSVS</sequence>
<evidence type="ECO:0000313" key="2">
    <source>
        <dbReference type="EMBL" id="VCW67552.1"/>
    </source>
</evidence>
<accession>A0A9X9LGD5</accession>
<proteinExistence type="predicted"/>
<evidence type="ECO:0000313" key="3">
    <source>
        <dbReference type="Proteomes" id="UP000269945"/>
    </source>
</evidence>
<name>A0A9X9LGD5_GULGU</name>
<reference evidence="2 3" key="1">
    <citation type="submission" date="2018-10" db="EMBL/GenBank/DDBJ databases">
        <authorList>
            <person name="Ekblom R."/>
            <person name="Jareborg N."/>
        </authorList>
    </citation>
    <scope>NUCLEOTIDE SEQUENCE [LARGE SCALE GENOMIC DNA]</scope>
    <source>
        <tissue evidence="2">Muscle</tissue>
    </source>
</reference>
<dbReference type="Proteomes" id="UP000269945">
    <property type="component" value="Unassembled WGS sequence"/>
</dbReference>
<comment type="caution">
    <text evidence="2">The sequence shown here is derived from an EMBL/GenBank/DDBJ whole genome shotgun (WGS) entry which is preliminary data.</text>
</comment>
<evidence type="ECO:0000256" key="1">
    <source>
        <dbReference type="SAM" id="MobiDB-lite"/>
    </source>
</evidence>
<protein>
    <submittedName>
        <fullName evidence="2">Uncharacterized protein</fullName>
    </submittedName>
</protein>
<keyword evidence="3" id="KW-1185">Reference proteome</keyword>
<dbReference type="AlphaFoldDB" id="A0A9X9LGD5"/>
<feature type="region of interest" description="Disordered" evidence="1">
    <location>
        <begin position="23"/>
        <end position="42"/>
    </location>
</feature>
<organism evidence="2 3">
    <name type="scientific">Gulo gulo</name>
    <name type="common">Wolverine</name>
    <name type="synonym">Gluton</name>
    <dbReference type="NCBI Taxonomy" id="48420"/>
    <lineage>
        <taxon>Eukaryota</taxon>
        <taxon>Metazoa</taxon>
        <taxon>Chordata</taxon>
        <taxon>Craniata</taxon>
        <taxon>Vertebrata</taxon>
        <taxon>Euteleostomi</taxon>
        <taxon>Mammalia</taxon>
        <taxon>Eutheria</taxon>
        <taxon>Laurasiatheria</taxon>
        <taxon>Carnivora</taxon>
        <taxon>Caniformia</taxon>
        <taxon>Musteloidea</taxon>
        <taxon>Mustelidae</taxon>
        <taxon>Guloninae</taxon>
        <taxon>Gulo</taxon>
    </lineage>
</organism>
<dbReference type="EMBL" id="CYRY02002824">
    <property type="protein sequence ID" value="VCW67552.1"/>
    <property type="molecule type" value="Genomic_DNA"/>
</dbReference>